<protein>
    <recommendedName>
        <fullName evidence="6">Zn(2)-C6 fungal-type domain-containing protein</fullName>
    </recommendedName>
</protein>
<keyword evidence="1" id="KW-0479">Metal-binding</keyword>
<dbReference type="SMART" id="SM00066">
    <property type="entry name" value="GAL4"/>
    <property type="match status" value="1"/>
</dbReference>
<dbReference type="PROSITE" id="PS50048">
    <property type="entry name" value="ZN2_CY6_FUNGAL_2"/>
    <property type="match status" value="1"/>
</dbReference>
<keyword evidence="4" id="KW-0804">Transcription</keyword>
<accession>A0A4S9C378</accession>
<dbReference type="EMBL" id="QZAS01000053">
    <property type="protein sequence ID" value="THX00899.1"/>
    <property type="molecule type" value="Genomic_DNA"/>
</dbReference>
<evidence type="ECO:0000256" key="2">
    <source>
        <dbReference type="ARBA" id="ARBA00022833"/>
    </source>
</evidence>
<evidence type="ECO:0000256" key="4">
    <source>
        <dbReference type="ARBA" id="ARBA00023163"/>
    </source>
</evidence>
<sequence length="461" mass="51734">MSVTFVTNHIDDSARVEDLLSRHKRHCTPYKVSSKRKSCNACVQARTKCSLGQPKCTRCAERDLSCEYTFVQSHSSVSISPGRTIVGPGAVNNISESACGSIETRPSSWSLDTMLPVEVSSNQTIQNLVEGGTDSLHWLMSDSPSLDGFVGGHAALDGLHPAPVLQMEEVSHTLREYPTSLTLDDYHTPLLHRELYNINTSDITALPKTTTAITCALGWKTFSNHAFLKRAMASERQRLVESFPNSSCIEEWDILHSMWLYELIELPGVPETVDDHWKPGPRTRGLRLPILLKMTRRFCLSHPEAIDPSAQMHRDALVRHTTAPSAWMTWLVGETARRTVFFANITNYLGSKSPVTGELSPYYEPLDDELIWNMPLPCSSAIWTARTEQEWLQALRAQDPGIGLEDQPILLSKLFNREPTLKSLMINFTKNYLLTQYSERCGLEDSGSLRNLIVRCALEQC</sequence>
<dbReference type="Pfam" id="PF00172">
    <property type="entry name" value="Zn_clus"/>
    <property type="match status" value="1"/>
</dbReference>
<organism evidence="7">
    <name type="scientific">Aureobasidium pullulans</name>
    <name type="common">Black yeast</name>
    <name type="synonym">Pullularia pullulans</name>
    <dbReference type="NCBI Taxonomy" id="5580"/>
    <lineage>
        <taxon>Eukaryota</taxon>
        <taxon>Fungi</taxon>
        <taxon>Dikarya</taxon>
        <taxon>Ascomycota</taxon>
        <taxon>Pezizomycotina</taxon>
        <taxon>Dothideomycetes</taxon>
        <taxon>Dothideomycetidae</taxon>
        <taxon>Dothideales</taxon>
        <taxon>Saccotheciaceae</taxon>
        <taxon>Aureobasidium</taxon>
    </lineage>
</organism>
<keyword evidence="5" id="KW-0539">Nucleus</keyword>
<comment type="caution">
    <text evidence="7">The sequence shown here is derived from an EMBL/GenBank/DDBJ whole genome shotgun (WGS) entry which is preliminary data.</text>
</comment>
<keyword evidence="3" id="KW-0805">Transcription regulation</keyword>
<dbReference type="AlphaFoldDB" id="A0A4S9C378"/>
<dbReference type="SUPFAM" id="SSF57701">
    <property type="entry name" value="Zn2/Cys6 DNA-binding domain"/>
    <property type="match status" value="1"/>
</dbReference>
<evidence type="ECO:0000256" key="3">
    <source>
        <dbReference type="ARBA" id="ARBA00023015"/>
    </source>
</evidence>
<dbReference type="InterPro" id="IPR036864">
    <property type="entry name" value="Zn2-C6_fun-type_DNA-bd_sf"/>
</dbReference>
<dbReference type="GO" id="GO:0000981">
    <property type="term" value="F:DNA-binding transcription factor activity, RNA polymerase II-specific"/>
    <property type="evidence" value="ECO:0007669"/>
    <property type="project" value="InterPro"/>
</dbReference>
<dbReference type="CDD" id="cd00067">
    <property type="entry name" value="GAL4"/>
    <property type="match status" value="1"/>
</dbReference>
<proteinExistence type="predicted"/>
<dbReference type="PANTHER" id="PTHR47660:SF3">
    <property type="entry name" value="FINGER DOMAIN PROTEIN, PUTATIVE (AFU_ORTHOLOGUE AFUA_4G03310)-RELATED"/>
    <property type="match status" value="1"/>
</dbReference>
<name>A0A4S9C378_AURPU</name>
<feature type="domain" description="Zn(2)-C6 fungal-type" evidence="6">
    <location>
        <begin position="38"/>
        <end position="68"/>
    </location>
</feature>
<evidence type="ECO:0000259" key="6">
    <source>
        <dbReference type="PROSITE" id="PS50048"/>
    </source>
</evidence>
<dbReference type="PANTHER" id="PTHR47660">
    <property type="entry name" value="TRANSCRIPTION FACTOR WITH C2H2 AND ZN(2)-CYS(6) DNA BINDING DOMAIN (EUROFUNG)-RELATED-RELATED"/>
    <property type="match status" value="1"/>
</dbReference>
<keyword evidence="2" id="KW-0862">Zinc</keyword>
<gene>
    <name evidence="7" type="ORF">D6D13_09240</name>
</gene>
<dbReference type="Gene3D" id="4.10.240.10">
    <property type="entry name" value="Zn(2)-C6 fungal-type DNA-binding domain"/>
    <property type="match status" value="1"/>
</dbReference>
<dbReference type="GO" id="GO:0008270">
    <property type="term" value="F:zinc ion binding"/>
    <property type="evidence" value="ECO:0007669"/>
    <property type="project" value="InterPro"/>
</dbReference>
<dbReference type="InterPro" id="IPR001138">
    <property type="entry name" value="Zn2Cys6_DnaBD"/>
</dbReference>
<reference evidence="7" key="1">
    <citation type="submission" date="2018-10" db="EMBL/GenBank/DDBJ databases">
        <title>Fifty Aureobasidium pullulans genomes reveal a recombining polyextremotolerant generalist.</title>
        <authorList>
            <person name="Gostincar C."/>
            <person name="Turk M."/>
            <person name="Zajc J."/>
            <person name="Gunde-Cimerman N."/>
        </authorList>
    </citation>
    <scope>NUCLEOTIDE SEQUENCE [LARGE SCALE GENOMIC DNA]</scope>
    <source>
        <strain evidence="7">EXF-10085</strain>
    </source>
</reference>
<evidence type="ECO:0000256" key="1">
    <source>
        <dbReference type="ARBA" id="ARBA00022723"/>
    </source>
</evidence>
<evidence type="ECO:0000313" key="7">
    <source>
        <dbReference type="EMBL" id="THX00899.1"/>
    </source>
</evidence>
<evidence type="ECO:0000256" key="5">
    <source>
        <dbReference type="ARBA" id="ARBA00023242"/>
    </source>
</evidence>